<dbReference type="EMBL" id="JAJJMA010101386">
    <property type="protein sequence ID" value="MCL7030420.1"/>
    <property type="molecule type" value="Genomic_DNA"/>
</dbReference>
<dbReference type="PANTHER" id="PTHR48024">
    <property type="entry name" value="GEO13361P1-RELATED"/>
    <property type="match status" value="1"/>
</dbReference>
<feature type="compositionally biased region" description="Acidic residues" evidence="3">
    <location>
        <begin position="9"/>
        <end position="21"/>
    </location>
</feature>
<dbReference type="SUPFAM" id="SSF54928">
    <property type="entry name" value="RNA-binding domain, RBD"/>
    <property type="match status" value="2"/>
</dbReference>
<sequence>MAKEQRVEDEIDTEPEMQSEQDDAKVEKEEEATEEEEIKEEEKEEEEEEDLTKLLEPFSKEQLIDIIRSVVVSTKNKEVIEEIHRRADKDPSHCELFVRGLDWETTSEQLKEIFSAYGRSKGYGFILYKHRKSVSKALKEPVKKIGDRMEKIYVDNVDSEISVMKLYSYFLKYGEIEAGPLGYDKHTGKFKGYASFIYKTADGARRALEEPIKRIDGYTLYCDYCQSGTDDKRKFGSTRVFSSYADVCCWF</sequence>
<dbReference type="SMART" id="SM00360">
    <property type="entry name" value="RRM"/>
    <property type="match status" value="2"/>
</dbReference>
<feature type="domain" description="RRM" evidence="4">
    <location>
        <begin position="94"/>
        <end position="159"/>
    </location>
</feature>
<evidence type="ECO:0000256" key="3">
    <source>
        <dbReference type="SAM" id="MobiDB-lite"/>
    </source>
</evidence>
<feature type="domain" description="RRM" evidence="4">
    <location>
        <begin position="150"/>
        <end position="227"/>
    </location>
</feature>
<dbReference type="Gene3D" id="3.30.70.330">
    <property type="match status" value="2"/>
</dbReference>
<feature type="compositionally biased region" description="Acidic residues" evidence="3">
    <location>
        <begin position="29"/>
        <end position="50"/>
    </location>
</feature>
<name>A0AA41S8I6_PAPNU</name>
<dbReference type="Proteomes" id="UP001177140">
    <property type="component" value="Unassembled WGS sequence"/>
</dbReference>
<dbReference type="InterPro" id="IPR012677">
    <property type="entry name" value="Nucleotide-bd_a/b_plait_sf"/>
</dbReference>
<evidence type="ECO:0000256" key="1">
    <source>
        <dbReference type="ARBA" id="ARBA00022884"/>
    </source>
</evidence>
<evidence type="ECO:0000259" key="4">
    <source>
        <dbReference type="PROSITE" id="PS50102"/>
    </source>
</evidence>
<feature type="region of interest" description="Disordered" evidence="3">
    <location>
        <begin position="1"/>
        <end position="51"/>
    </location>
</feature>
<dbReference type="InterPro" id="IPR000504">
    <property type="entry name" value="RRM_dom"/>
</dbReference>
<evidence type="ECO:0000313" key="6">
    <source>
        <dbReference type="Proteomes" id="UP001177140"/>
    </source>
</evidence>
<dbReference type="PANTHER" id="PTHR48024:SF9">
    <property type="entry name" value="UBP1-ASSOCIATED PROTEINS 1A-RELATED"/>
    <property type="match status" value="1"/>
</dbReference>
<organism evidence="5 6">
    <name type="scientific">Papaver nudicaule</name>
    <name type="common">Iceland poppy</name>
    <dbReference type="NCBI Taxonomy" id="74823"/>
    <lineage>
        <taxon>Eukaryota</taxon>
        <taxon>Viridiplantae</taxon>
        <taxon>Streptophyta</taxon>
        <taxon>Embryophyta</taxon>
        <taxon>Tracheophyta</taxon>
        <taxon>Spermatophyta</taxon>
        <taxon>Magnoliopsida</taxon>
        <taxon>Ranunculales</taxon>
        <taxon>Papaveraceae</taxon>
        <taxon>Papaveroideae</taxon>
        <taxon>Papaver</taxon>
    </lineage>
</organism>
<keyword evidence="1 2" id="KW-0694">RNA-binding</keyword>
<evidence type="ECO:0000313" key="5">
    <source>
        <dbReference type="EMBL" id="MCL7030420.1"/>
    </source>
</evidence>
<protein>
    <recommendedName>
        <fullName evidence="4">RRM domain-containing protein</fullName>
    </recommendedName>
</protein>
<evidence type="ECO:0000256" key="2">
    <source>
        <dbReference type="PROSITE-ProRule" id="PRU00176"/>
    </source>
</evidence>
<gene>
    <name evidence="5" type="ORF">MKW94_029055</name>
</gene>
<comment type="caution">
    <text evidence="5">The sequence shown here is derived from an EMBL/GenBank/DDBJ whole genome shotgun (WGS) entry which is preliminary data.</text>
</comment>
<accession>A0AA41S8I6</accession>
<dbReference type="GO" id="GO:0003723">
    <property type="term" value="F:RNA binding"/>
    <property type="evidence" value="ECO:0007669"/>
    <property type="project" value="UniProtKB-UniRule"/>
</dbReference>
<dbReference type="Pfam" id="PF00076">
    <property type="entry name" value="RRM_1"/>
    <property type="match status" value="2"/>
</dbReference>
<reference evidence="5" key="1">
    <citation type="submission" date="2022-03" db="EMBL/GenBank/DDBJ databases">
        <title>A functionally conserved STORR gene fusion in Papaver species that diverged 16.8 million years ago.</title>
        <authorList>
            <person name="Catania T."/>
        </authorList>
    </citation>
    <scope>NUCLEOTIDE SEQUENCE</scope>
    <source>
        <strain evidence="5">S-191538</strain>
    </source>
</reference>
<proteinExistence type="predicted"/>
<dbReference type="AlphaFoldDB" id="A0AA41S8I6"/>
<dbReference type="InterPro" id="IPR050886">
    <property type="entry name" value="RNA-binding_reg"/>
</dbReference>
<keyword evidence="6" id="KW-1185">Reference proteome</keyword>
<dbReference type="PROSITE" id="PS50102">
    <property type="entry name" value="RRM"/>
    <property type="match status" value="2"/>
</dbReference>
<dbReference type="InterPro" id="IPR035979">
    <property type="entry name" value="RBD_domain_sf"/>
</dbReference>
<dbReference type="GO" id="GO:0005634">
    <property type="term" value="C:nucleus"/>
    <property type="evidence" value="ECO:0007669"/>
    <property type="project" value="TreeGrafter"/>
</dbReference>